<reference evidence="1" key="2">
    <citation type="submission" date="2020-09" db="EMBL/GenBank/DDBJ databases">
        <authorList>
            <person name="Sun Q."/>
            <person name="Zhou Y."/>
        </authorList>
    </citation>
    <scope>NUCLEOTIDE SEQUENCE</scope>
    <source>
        <strain evidence="1">CGMCC 1.15179</strain>
    </source>
</reference>
<sequence>MAEVKAKITIQGTRPILWHRFGPEAIPLEKKEKTGVAGNDPDEWKSTYTCTRSGQLYLDGSYVFGCLRNAAKYTKSGRGSIQNNVAATLQVEEDIILLDRFMPEELIQDPEEPVYLDVRSVRNPNTKGRNVRYRVAASPGWKATFHITWDATIVSRKQMETVLIDAGKLVGLADGRNIGFGRFVIESFEYVELENAEEASA</sequence>
<dbReference type="Proteomes" id="UP000625210">
    <property type="component" value="Unassembled WGS sequence"/>
</dbReference>
<gene>
    <name evidence="1" type="ORF">GCM10011571_34070</name>
</gene>
<reference evidence="1" key="1">
    <citation type="journal article" date="2014" name="Int. J. Syst. Evol. Microbiol.">
        <title>Complete genome sequence of Corynebacterium casei LMG S-19264T (=DSM 44701T), isolated from a smear-ripened cheese.</title>
        <authorList>
            <consortium name="US DOE Joint Genome Institute (JGI-PGF)"/>
            <person name="Walter F."/>
            <person name="Albersmeier A."/>
            <person name="Kalinowski J."/>
            <person name="Ruckert C."/>
        </authorList>
    </citation>
    <scope>NUCLEOTIDE SEQUENCE</scope>
    <source>
        <strain evidence="1">CGMCC 1.15179</strain>
    </source>
</reference>
<name>A0A8J2VKW9_9BACL</name>
<comment type="caution">
    <text evidence="1">The sequence shown here is derived from an EMBL/GenBank/DDBJ whole genome shotgun (WGS) entry which is preliminary data.</text>
</comment>
<dbReference type="RefSeq" id="WP_188649076.1">
    <property type="nucleotide sequence ID" value="NZ_BMHQ01000020.1"/>
</dbReference>
<proteinExistence type="predicted"/>
<organism evidence="1 2">
    <name type="scientific">Marinithermofilum abyssi</name>
    <dbReference type="NCBI Taxonomy" id="1571185"/>
    <lineage>
        <taxon>Bacteria</taxon>
        <taxon>Bacillati</taxon>
        <taxon>Bacillota</taxon>
        <taxon>Bacilli</taxon>
        <taxon>Bacillales</taxon>
        <taxon>Thermoactinomycetaceae</taxon>
        <taxon>Marinithermofilum</taxon>
    </lineage>
</organism>
<dbReference type="EMBL" id="BMHQ01000020">
    <property type="protein sequence ID" value="GGE29123.1"/>
    <property type="molecule type" value="Genomic_DNA"/>
</dbReference>
<accession>A0A8J2VKW9</accession>
<keyword evidence="2" id="KW-1185">Reference proteome</keyword>
<evidence type="ECO:0000313" key="2">
    <source>
        <dbReference type="Proteomes" id="UP000625210"/>
    </source>
</evidence>
<evidence type="ECO:0000313" key="1">
    <source>
        <dbReference type="EMBL" id="GGE29123.1"/>
    </source>
</evidence>
<protein>
    <submittedName>
        <fullName evidence="1">Uncharacterized protein</fullName>
    </submittedName>
</protein>
<dbReference type="AlphaFoldDB" id="A0A8J2VKW9"/>